<keyword evidence="5" id="KW-1185">Reference proteome</keyword>
<sequence>MDSSPLELAVNAEEVAYGLYRYLDEVPRCAVDITADIGLLFQISSVLRDLDDVLSSSLFGLASGSISRDLDIFTRSLQATLDAINVMFERPRFAPDTGRSRSDEFWADLSRRFEQEDQPLKPRLTLYHEFIRRLKGVFMGEANRTDIEGLRYELVDLFSCQELFETYEEVDAVDEPIGNPQPRQNLRGNINARTWSPLPEAPPLSSPTFSSSSSQTFPSFSTSPPISPGAVTVRRHWATRVFDGRHTQTRFRAPGRRTRCHGEDEPAALEMLRRDGFIKVLEQPFDAAAVTVQLYWRSDDHRARILILTVDWLGRPLRHCIPLSALKILRDESNLQLCRVDPRNGEHDLWANLQFLHYERMVLFYCTIVAMKRHDRVPSMLEDYFQPGEKQEFGAEIRDGTFRHAFRVFRDKDSGGVRFEATALRGPMQRTPIWTAFVTEYIGRRRWMRRVAPKILSLQELRPYVFCDGYRPPQGPDGNYELRFRLETDCENFMDVFHIIRTQ</sequence>
<evidence type="ECO:0000259" key="2">
    <source>
        <dbReference type="Pfam" id="PF23074"/>
    </source>
</evidence>
<reference evidence="4" key="1">
    <citation type="journal article" date="2020" name="Stud. Mycol.">
        <title>101 Dothideomycetes genomes: a test case for predicting lifestyles and emergence of pathogens.</title>
        <authorList>
            <person name="Haridas S."/>
            <person name="Albert R."/>
            <person name="Binder M."/>
            <person name="Bloem J."/>
            <person name="Labutti K."/>
            <person name="Salamov A."/>
            <person name="Andreopoulos B."/>
            <person name="Baker S."/>
            <person name="Barry K."/>
            <person name="Bills G."/>
            <person name="Bluhm B."/>
            <person name="Cannon C."/>
            <person name="Castanera R."/>
            <person name="Culley D."/>
            <person name="Daum C."/>
            <person name="Ezra D."/>
            <person name="Gonzalez J."/>
            <person name="Henrissat B."/>
            <person name="Kuo A."/>
            <person name="Liang C."/>
            <person name="Lipzen A."/>
            <person name="Lutzoni F."/>
            <person name="Magnuson J."/>
            <person name="Mondo S."/>
            <person name="Nolan M."/>
            <person name="Ohm R."/>
            <person name="Pangilinan J."/>
            <person name="Park H.-J."/>
            <person name="Ramirez L."/>
            <person name="Alfaro M."/>
            <person name="Sun H."/>
            <person name="Tritt A."/>
            <person name="Yoshinaga Y."/>
            <person name="Zwiers L.-H."/>
            <person name="Turgeon B."/>
            <person name="Goodwin S."/>
            <person name="Spatafora J."/>
            <person name="Crous P."/>
            <person name="Grigoriev I."/>
        </authorList>
    </citation>
    <scope>NUCLEOTIDE SEQUENCE</scope>
    <source>
        <strain evidence="4">CBS 121410</strain>
    </source>
</reference>
<evidence type="ECO:0000259" key="3">
    <source>
        <dbReference type="Pfam" id="PF23076"/>
    </source>
</evidence>
<protein>
    <submittedName>
        <fullName evidence="4">Uncharacterized protein</fullName>
    </submittedName>
</protein>
<dbReference type="AlphaFoldDB" id="A0A9P4HQE7"/>
<comment type="caution">
    <text evidence="4">The sequence shown here is derived from an EMBL/GenBank/DDBJ whole genome shotgun (WGS) entry which is preliminary data.</text>
</comment>
<feature type="region of interest" description="Disordered" evidence="1">
    <location>
        <begin position="174"/>
        <end position="227"/>
    </location>
</feature>
<dbReference type="Pfam" id="PF23074">
    <property type="entry name" value="PH_FT_N"/>
    <property type="match status" value="1"/>
</dbReference>
<dbReference type="OrthoDB" id="5345571at2759"/>
<dbReference type="EMBL" id="ML978735">
    <property type="protein sequence ID" value="KAF2085042.1"/>
    <property type="molecule type" value="Genomic_DNA"/>
</dbReference>
<dbReference type="InterPro" id="IPR057082">
    <property type="entry name" value="PH_C"/>
</dbReference>
<feature type="domain" description="PH" evidence="2">
    <location>
        <begin position="267"/>
        <end position="377"/>
    </location>
</feature>
<proteinExistence type="predicted"/>
<evidence type="ECO:0000313" key="5">
    <source>
        <dbReference type="Proteomes" id="UP000799776"/>
    </source>
</evidence>
<organism evidence="4 5">
    <name type="scientific">Saccharata proteae CBS 121410</name>
    <dbReference type="NCBI Taxonomy" id="1314787"/>
    <lineage>
        <taxon>Eukaryota</taxon>
        <taxon>Fungi</taxon>
        <taxon>Dikarya</taxon>
        <taxon>Ascomycota</taxon>
        <taxon>Pezizomycotina</taxon>
        <taxon>Dothideomycetes</taxon>
        <taxon>Dothideomycetes incertae sedis</taxon>
        <taxon>Botryosphaeriales</taxon>
        <taxon>Saccharataceae</taxon>
        <taxon>Saccharata</taxon>
    </lineage>
</organism>
<dbReference type="Pfam" id="PF23076">
    <property type="entry name" value="PH_FT_C"/>
    <property type="match status" value="1"/>
</dbReference>
<evidence type="ECO:0000313" key="4">
    <source>
        <dbReference type="EMBL" id="KAF2085042.1"/>
    </source>
</evidence>
<name>A0A9P4HQE7_9PEZI</name>
<dbReference type="InterPro" id="IPR057081">
    <property type="entry name" value="PH_N"/>
</dbReference>
<gene>
    <name evidence="4" type="ORF">K490DRAFT_68242</name>
</gene>
<feature type="domain" description="PH" evidence="3">
    <location>
        <begin position="391"/>
        <end position="500"/>
    </location>
</feature>
<feature type="compositionally biased region" description="Low complexity" evidence="1">
    <location>
        <begin position="206"/>
        <end position="224"/>
    </location>
</feature>
<accession>A0A9P4HQE7</accession>
<feature type="compositionally biased region" description="Polar residues" evidence="1">
    <location>
        <begin position="181"/>
        <end position="194"/>
    </location>
</feature>
<dbReference type="Proteomes" id="UP000799776">
    <property type="component" value="Unassembled WGS sequence"/>
</dbReference>
<evidence type="ECO:0000256" key="1">
    <source>
        <dbReference type="SAM" id="MobiDB-lite"/>
    </source>
</evidence>